<dbReference type="Pfam" id="PF00583">
    <property type="entry name" value="Acetyltransf_1"/>
    <property type="match status" value="1"/>
</dbReference>
<dbReference type="PANTHER" id="PTHR43617">
    <property type="entry name" value="L-AMINO ACID N-ACETYLTRANSFERASE"/>
    <property type="match status" value="1"/>
</dbReference>
<sequence>MNNYKIHEIQASDLKMLHRFARACFVDTYASQNTPENMDLYLRDEFSEERILQLLTDSEIKFFFVKLENKVVGYIQLNWGKAQSETLDSSLEIARIYVDKGFQGRGIGALLLKQSYDLGKVLGLDWLWLGVWEKNTKAIKFYQKNRFQIFDQHVFKLGNDEQLDWMMRRPLIGT</sequence>
<proteinExistence type="predicted"/>
<dbReference type="PROSITE" id="PS51186">
    <property type="entry name" value="GNAT"/>
    <property type="match status" value="1"/>
</dbReference>
<keyword evidence="3" id="KW-1185">Reference proteome</keyword>
<protein>
    <submittedName>
        <fullName evidence="2">GNAT family N-acetyltransferase</fullName>
    </submittedName>
</protein>
<comment type="caution">
    <text evidence="2">The sequence shown here is derived from an EMBL/GenBank/DDBJ whole genome shotgun (WGS) entry which is preliminary data.</text>
</comment>
<dbReference type="RefSeq" id="WP_222584190.1">
    <property type="nucleotide sequence ID" value="NZ_JAHVHP010000002.1"/>
</dbReference>
<gene>
    <name evidence="2" type="ORF">KUV23_11250</name>
</gene>
<evidence type="ECO:0000259" key="1">
    <source>
        <dbReference type="PROSITE" id="PS51186"/>
    </source>
</evidence>
<dbReference type="InterPro" id="IPR016181">
    <property type="entry name" value="Acyl_CoA_acyltransferase"/>
</dbReference>
<dbReference type="SUPFAM" id="SSF55729">
    <property type="entry name" value="Acyl-CoA N-acyltransferases (Nat)"/>
    <property type="match status" value="1"/>
</dbReference>
<accession>A0ABS7N5E3</accession>
<evidence type="ECO:0000313" key="2">
    <source>
        <dbReference type="EMBL" id="MBY5951554.1"/>
    </source>
</evidence>
<evidence type="ECO:0000313" key="3">
    <source>
        <dbReference type="Proteomes" id="UP000766609"/>
    </source>
</evidence>
<dbReference type="Proteomes" id="UP000766609">
    <property type="component" value="Unassembled WGS sequence"/>
</dbReference>
<organism evidence="2 3">
    <name type="scientific">Algoriphagus marincola</name>
    <dbReference type="NCBI Taxonomy" id="264027"/>
    <lineage>
        <taxon>Bacteria</taxon>
        <taxon>Pseudomonadati</taxon>
        <taxon>Bacteroidota</taxon>
        <taxon>Cytophagia</taxon>
        <taxon>Cytophagales</taxon>
        <taxon>Cyclobacteriaceae</taxon>
        <taxon>Algoriphagus</taxon>
    </lineage>
</organism>
<dbReference type="CDD" id="cd04301">
    <property type="entry name" value="NAT_SF"/>
    <property type="match status" value="1"/>
</dbReference>
<dbReference type="InterPro" id="IPR000182">
    <property type="entry name" value="GNAT_dom"/>
</dbReference>
<dbReference type="EMBL" id="JAHVHP010000002">
    <property type="protein sequence ID" value="MBY5951554.1"/>
    <property type="molecule type" value="Genomic_DNA"/>
</dbReference>
<name>A0ABS7N5E3_9BACT</name>
<dbReference type="Gene3D" id="3.40.630.30">
    <property type="match status" value="1"/>
</dbReference>
<reference evidence="2 3" key="1">
    <citation type="submission" date="2021-06" db="EMBL/GenBank/DDBJ databases">
        <title>44 bacteria genomes isolated from Dapeng, Shenzhen.</title>
        <authorList>
            <person name="Zheng W."/>
            <person name="Yu S."/>
            <person name="Huang Y."/>
        </authorList>
    </citation>
    <scope>NUCLEOTIDE SEQUENCE [LARGE SCALE GENOMIC DNA]</scope>
    <source>
        <strain evidence="2 3">DP5N14-6</strain>
    </source>
</reference>
<feature type="domain" description="N-acetyltransferase" evidence="1">
    <location>
        <begin position="4"/>
        <end position="172"/>
    </location>
</feature>
<dbReference type="PANTHER" id="PTHR43617:SF33">
    <property type="entry name" value="SPORE COAT POLYSACCHARIDE BIOSYNTHESIS PROTEIN SPSD"/>
    <property type="match status" value="1"/>
</dbReference>
<dbReference type="InterPro" id="IPR050276">
    <property type="entry name" value="MshD_Acetyltransferase"/>
</dbReference>